<dbReference type="OrthoDB" id="155203at2759"/>
<evidence type="ECO:0000256" key="1">
    <source>
        <dbReference type="SAM" id="MobiDB-lite"/>
    </source>
</evidence>
<keyword evidence="3" id="KW-1185">Reference proteome</keyword>
<dbReference type="PANTHER" id="PTHR36068">
    <property type="entry name" value="OS01G0102500 PROTEIN"/>
    <property type="match status" value="1"/>
</dbReference>
<feature type="region of interest" description="Disordered" evidence="1">
    <location>
        <begin position="1"/>
        <end position="53"/>
    </location>
</feature>
<proteinExistence type="predicted"/>
<organism evidence="2 3">
    <name type="scientific">Spirodela intermedia</name>
    <name type="common">Intermediate duckweed</name>
    <dbReference type="NCBI Taxonomy" id="51605"/>
    <lineage>
        <taxon>Eukaryota</taxon>
        <taxon>Viridiplantae</taxon>
        <taxon>Streptophyta</taxon>
        <taxon>Embryophyta</taxon>
        <taxon>Tracheophyta</taxon>
        <taxon>Spermatophyta</taxon>
        <taxon>Magnoliopsida</taxon>
        <taxon>Liliopsida</taxon>
        <taxon>Araceae</taxon>
        <taxon>Lemnoideae</taxon>
        <taxon>Spirodela</taxon>
    </lineage>
</organism>
<accession>A0A7I8KRW1</accession>
<gene>
    <name evidence="2" type="ORF">SI8410_08011238</name>
</gene>
<evidence type="ECO:0000313" key="2">
    <source>
        <dbReference type="EMBL" id="CAA7400560.1"/>
    </source>
</evidence>
<sequence length="343" mass="37789">MGKLLCESSPTVAETLSPSPPLLTWQDATKIPPPPCLDSPGSPDQGGENPWNEVRGLEDQQRRCLQNLYTRGVFWKKKDDPAALGTTFRLSHGGDVEADGNCLFTASRTAMGLSKVGARELRQRTVRRFLEDYAAEAPAEKEAVDAAIRHLYSPDLKAGWGIHVVQEVKLLARKADREILDTAIQELLDLGLQRENAAESIYKERCIAVNDASSWAKYMSISGSPEDEYDIITLQYTEEGLLTVDENRGGHAAAFGDDFAIGSLSTEFGREIFVVQAHGLDAMVDEDNCIFFLPHHPRGQMNETPFFLFMKGTGWCGAGADHYEPLISHPAPLVPQEKAAFVL</sequence>
<dbReference type="EMBL" id="LR746271">
    <property type="protein sequence ID" value="CAA7400560.1"/>
    <property type="molecule type" value="Genomic_DNA"/>
</dbReference>
<name>A0A7I8KRW1_SPIIN</name>
<dbReference type="AlphaFoldDB" id="A0A7I8KRW1"/>
<reference evidence="2" key="1">
    <citation type="submission" date="2020-02" db="EMBL/GenBank/DDBJ databases">
        <authorList>
            <person name="Scholz U."/>
            <person name="Mascher M."/>
            <person name="Fiebig A."/>
        </authorList>
    </citation>
    <scope>NUCLEOTIDE SEQUENCE</scope>
</reference>
<protein>
    <submittedName>
        <fullName evidence="2">Uncharacterized protein</fullName>
    </submittedName>
</protein>
<dbReference type="PANTHER" id="PTHR36068:SF1">
    <property type="entry name" value="OS01G0102500 PROTEIN"/>
    <property type="match status" value="1"/>
</dbReference>
<feature type="compositionally biased region" description="Polar residues" evidence="1">
    <location>
        <begin position="8"/>
        <end position="17"/>
    </location>
</feature>
<evidence type="ECO:0000313" key="3">
    <source>
        <dbReference type="Proteomes" id="UP000663760"/>
    </source>
</evidence>
<dbReference type="Proteomes" id="UP000663760">
    <property type="component" value="Chromosome 8"/>
</dbReference>